<gene>
    <name evidence="2" type="ORF">A2690_04265</name>
</gene>
<dbReference type="InterPro" id="IPR008037">
    <property type="entry name" value="Pacifastin_dom"/>
</dbReference>
<evidence type="ECO:0000313" key="3">
    <source>
        <dbReference type="Proteomes" id="UP000178372"/>
    </source>
</evidence>
<dbReference type="EMBL" id="MFZF01000016">
    <property type="protein sequence ID" value="OGK16535.1"/>
    <property type="molecule type" value="Genomic_DNA"/>
</dbReference>
<dbReference type="GO" id="GO:0030414">
    <property type="term" value="F:peptidase inhibitor activity"/>
    <property type="evidence" value="ECO:0007669"/>
    <property type="project" value="InterPro"/>
</dbReference>
<dbReference type="Proteomes" id="UP000178372">
    <property type="component" value="Unassembled WGS sequence"/>
</dbReference>
<feature type="domain" description="Pacifastin" evidence="1">
    <location>
        <begin position="133"/>
        <end position="159"/>
    </location>
</feature>
<protein>
    <recommendedName>
        <fullName evidence="1">Pacifastin domain-containing protein</fullName>
    </recommendedName>
</protein>
<reference evidence="2 3" key="1">
    <citation type="journal article" date="2016" name="Nat. Commun.">
        <title>Thousands of microbial genomes shed light on interconnected biogeochemical processes in an aquifer system.</title>
        <authorList>
            <person name="Anantharaman K."/>
            <person name="Brown C.T."/>
            <person name="Hug L.A."/>
            <person name="Sharon I."/>
            <person name="Castelle C.J."/>
            <person name="Probst A.J."/>
            <person name="Thomas B.C."/>
            <person name="Singh A."/>
            <person name="Wilkins M.J."/>
            <person name="Karaoz U."/>
            <person name="Brodie E.L."/>
            <person name="Williams K.H."/>
            <person name="Hubbard S.S."/>
            <person name="Banfield J.F."/>
        </authorList>
    </citation>
    <scope>NUCLEOTIDE SEQUENCE [LARGE SCALE GENOMIC DNA]</scope>
</reference>
<dbReference type="Pfam" id="PF05375">
    <property type="entry name" value="Pacifastin_I"/>
    <property type="match status" value="1"/>
</dbReference>
<evidence type="ECO:0000259" key="1">
    <source>
        <dbReference type="Pfam" id="PF05375"/>
    </source>
</evidence>
<dbReference type="SUPFAM" id="SSF57603">
    <property type="entry name" value="FnI-like domain"/>
    <property type="match status" value="1"/>
</dbReference>
<dbReference type="Gene3D" id="2.10.70.10">
    <property type="entry name" value="Complement Module, domain 1"/>
    <property type="match status" value="1"/>
</dbReference>
<proteinExistence type="predicted"/>
<accession>A0A1F7GCM6</accession>
<organism evidence="2 3">
    <name type="scientific">Candidatus Roizmanbacteria bacterium RIFCSPHIGHO2_01_FULL_39_12b</name>
    <dbReference type="NCBI Taxonomy" id="1802030"/>
    <lineage>
        <taxon>Bacteria</taxon>
        <taxon>Candidatus Roizmaniibacteriota</taxon>
    </lineage>
</organism>
<name>A0A1F7GCM6_9BACT</name>
<sequence length="166" mass="18884">MTDSDKIWVKTDPKQCYSNPWEQDWKETHNNDTSAYPDKKPINIEPEEEEIIKQYFNKTGINVYQLYSQTYQEQGKSQVACRACSCPQGYTLYILIQKNDLLKVSQFGFVTSGKNCLINGEKFLDGQTVPAEKADGCNECICKNGVLGCTKKMCANYRKPTVIPVD</sequence>
<comment type="caution">
    <text evidence="2">The sequence shown here is derived from an EMBL/GenBank/DDBJ whole genome shotgun (WGS) entry which is preliminary data.</text>
</comment>
<evidence type="ECO:0000313" key="2">
    <source>
        <dbReference type="EMBL" id="OGK16535.1"/>
    </source>
</evidence>
<dbReference type="AlphaFoldDB" id="A0A1F7GCM6"/>